<dbReference type="AlphaFoldDB" id="A0A0A9U0J1"/>
<name>A0A0A9U0J1_ARUDO</name>
<reference evidence="1" key="2">
    <citation type="journal article" date="2015" name="Data Brief">
        <title>Shoot transcriptome of the giant reed, Arundo donax.</title>
        <authorList>
            <person name="Barrero R.A."/>
            <person name="Guerrero F.D."/>
            <person name="Moolhuijzen P."/>
            <person name="Goolsby J.A."/>
            <person name="Tidwell J."/>
            <person name="Bellgard S.E."/>
            <person name="Bellgard M.I."/>
        </authorList>
    </citation>
    <scope>NUCLEOTIDE SEQUENCE</scope>
    <source>
        <tissue evidence="1">Shoot tissue taken approximately 20 cm above the soil surface</tissue>
    </source>
</reference>
<organism evidence="1">
    <name type="scientific">Arundo donax</name>
    <name type="common">Giant reed</name>
    <name type="synonym">Donax arundinaceus</name>
    <dbReference type="NCBI Taxonomy" id="35708"/>
    <lineage>
        <taxon>Eukaryota</taxon>
        <taxon>Viridiplantae</taxon>
        <taxon>Streptophyta</taxon>
        <taxon>Embryophyta</taxon>
        <taxon>Tracheophyta</taxon>
        <taxon>Spermatophyta</taxon>
        <taxon>Magnoliopsida</taxon>
        <taxon>Liliopsida</taxon>
        <taxon>Poales</taxon>
        <taxon>Poaceae</taxon>
        <taxon>PACMAD clade</taxon>
        <taxon>Arundinoideae</taxon>
        <taxon>Arundineae</taxon>
        <taxon>Arundo</taxon>
    </lineage>
</organism>
<accession>A0A0A9U0J1</accession>
<protein>
    <submittedName>
        <fullName evidence="1">Uncharacterized protein</fullName>
    </submittedName>
</protein>
<sequence>MYMLIKFLFVTILEIFGAQPMSSGQQSNIIAMSHFFPSARHMTNKELHIHANNSFANVDYATKKVS</sequence>
<evidence type="ECO:0000313" key="1">
    <source>
        <dbReference type="EMBL" id="JAD17506.1"/>
    </source>
</evidence>
<dbReference type="EMBL" id="GBRH01280389">
    <property type="protein sequence ID" value="JAD17506.1"/>
    <property type="molecule type" value="Transcribed_RNA"/>
</dbReference>
<proteinExistence type="predicted"/>
<reference evidence="1" key="1">
    <citation type="submission" date="2014-09" db="EMBL/GenBank/DDBJ databases">
        <authorList>
            <person name="Magalhaes I.L.F."/>
            <person name="Oliveira U."/>
            <person name="Santos F.R."/>
            <person name="Vidigal T.H.D.A."/>
            <person name="Brescovit A.D."/>
            <person name="Santos A.J."/>
        </authorList>
    </citation>
    <scope>NUCLEOTIDE SEQUENCE</scope>
    <source>
        <tissue evidence="1">Shoot tissue taken approximately 20 cm above the soil surface</tissue>
    </source>
</reference>